<name>A0AAD5S8D5_9FUNG</name>
<accession>A0AAD5S8D5</accession>
<feature type="compositionally biased region" description="Low complexity" evidence="3">
    <location>
        <begin position="185"/>
        <end position="197"/>
    </location>
</feature>
<evidence type="ECO:0000256" key="1">
    <source>
        <dbReference type="ARBA" id="ARBA00022741"/>
    </source>
</evidence>
<dbReference type="InterPro" id="IPR027417">
    <property type="entry name" value="P-loop_NTPase"/>
</dbReference>
<dbReference type="SUPFAM" id="SSF52540">
    <property type="entry name" value="P-loop containing nucleoside triphosphate hydrolases"/>
    <property type="match status" value="1"/>
</dbReference>
<evidence type="ECO:0000256" key="2">
    <source>
        <dbReference type="ARBA" id="ARBA00023134"/>
    </source>
</evidence>
<dbReference type="PANTHER" id="PTHR47977">
    <property type="entry name" value="RAS-RELATED PROTEIN RAB"/>
    <property type="match status" value="1"/>
</dbReference>
<evidence type="ECO:0000313" key="5">
    <source>
        <dbReference type="Proteomes" id="UP001212841"/>
    </source>
</evidence>
<dbReference type="Gene3D" id="3.40.50.300">
    <property type="entry name" value="P-loop containing nucleotide triphosphate hydrolases"/>
    <property type="match status" value="1"/>
</dbReference>
<dbReference type="Proteomes" id="UP001212841">
    <property type="component" value="Unassembled WGS sequence"/>
</dbReference>
<dbReference type="PROSITE" id="PS51421">
    <property type="entry name" value="RAS"/>
    <property type="match status" value="1"/>
</dbReference>
<feature type="compositionally biased region" description="Low complexity" evidence="3">
    <location>
        <begin position="218"/>
        <end position="228"/>
    </location>
</feature>
<feature type="compositionally biased region" description="Low complexity" evidence="3">
    <location>
        <begin position="257"/>
        <end position="270"/>
    </location>
</feature>
<keyword evidence="1" id="KW-0547">Nucleotide-binding</keyword>
<gene>
    <name evidence="4" type="primary">RAB23</name>
    <name evidence="4" type="ORF">HK097_000520</name>
</gene>
<dbReference type="SMART" id="SM00175">
    <property type="entry name" value="RAB"/>
    <property type="match status" value="1"/>
</dbReference>
<evidence type="ECO:0000313" key="4">
    <source>
        <dbReference type="EMBL" id="KAJ3046781.1"/>
    </source>
</evidence>
<feature type="region of interest" description="Disordered" evidence="3">
    <location>
        <begin position="179"/>
        <end position="299"/>
    </location>
</feature>
<evidence type="ECO:0000256" key="3">
    <source>
        <dbReference type="SAM" id="MobiDB-lite"/>
    </source>
</evidence>
<dbReference type="PRINTS" id="PR00449">
    <property type="entry name" value="RASTRNSFRMNG"/>
</dbReference>
<dbReference type="SMART" id="SM00176">
    <property type="entry name" value="RAN"/>
    <property type="match status" value="1"/>
</dbReference>
<dbReference type="EMBL" id="JADGJD010001093">
    <property type="protein sequence ID" value="KAJ3046781.1"/>
    <property type="molecule type" value="Genomic_DNA"/>
</dbReference>
<dbReference type="InterPro" id="IPR005225">
    <property type="entry name" value="Small_GTP-bd"/>
</dbReference>
<dbReference type="SMART" id="SM00174">
    <property type="entry name" value="RHO"/>
    <property type="match status" value="1"/>
</dbReference>
<feature type="compositionally biased region" description="Pro residues" evidence="3">
    <location>
        <begin position="229"/>
        <end position="244"/>
    </location>
</feature>
<dbReference type="InterPro" id="IPR001806">
    <property type="entry name" value="Small_GTPase"/>
</dbReference>
<dbReference type="NCBIfam" id="TIGR00231">
    <property type="entry name" value="small_GTP"/>
    <property type="match status" value="1"/>
</dbReference>
<dbReference type="Pfam" id="PF00071">
    <property type="entry name" value="Ras"/>
    <property type="match status" value="1"/>
</dbReference>
<dbReference type="SMART" id="SM00173">
    <property type="entry name" value="RAS"/>
    <property type="match status" value="1"/>
</dbReference>
<dbReference type="GO" id="GO:0005525">
    <property type="term" value="F:GTP binding"/>
    <property type="evidence" value="ECO:0007669"/>
    <property type="project" value="UniProtKB-KW"/>
</dbReference>
<dbReference type="InterPro" id="IPR050227">
    <property type="entry name" value="Rab"/>
</dbReference>
<protein>
    <submittedName>
        <fullName evidence="4">Ras- protein Rab-23</fullName>
    </submittedName>
</protein>
<keyword evidence="2" id="KW-0342">GTP-binding</keyword>
<feature type="compositionally biased region" description="Basic and acidic residues" evidence="3">
    <location>
        <begin position="247"/>
        <end position="256"/>
    </location>
</feature>
<comment type="caution">
    <text evidence="4">The sequence shown here is derived from an EMBL/GenBank/DDBJ whole genome shotgun (WGS) entry which is preliminary data.</text>
</comment>
<sequence>MTALTTEDLDPSIKIAVIGNGSIGKSSLIRRFCRNEYVENYKKTIGVEYAEREVEVPGEGDVRVMVWDTAGQEEFIKMTQEYYKDADAIILAFSTTDRTSFDTLLKWRAKVQEVCDDIPMVLVQNKIDLVHEGVVGQGEAEALARDMRIRFYRVSVKEGINVDEVFIYLSQLHFQRSRARRQAHAEQTATSTSTHATSPPPRPVSTSIPPSLSPPSTRPRSQPSSLSRPPKPANPNPVPMPLPALPTDDRASESRRQSSGAGRQSTNEGYGKVEGGGGRERPQSAAKKIVAGIKKKLTK</sequence>
<dbReference type="PROSITE" id="PS51420">
    <property type="entry name" value="RHO"/>
    <property type="match status" value="1"/>
</dbReference>
<dbReference type="PROSITE" id="PS51419">
    <property type="entry name" value="RAB"/>
    <property type="match status" value="1"/>
</dbReference>
<proteinExistence type="predicted"/>
<reference evidence="4" key="1">
    <citation type="submission" date="2020-05" db="EMBL/GenBank/DDBJ databases">
        <title>Phylogenomic resolution of chytrid fungi.</title>
        <authorList>
            <person name="Stajich J.E."/>
            <person name="Amses K."/>
            <person name="Simmons R."/>
            <person name="Seto K."/>
            <person name="Myers J."/>
            <person name="Bonds A."/>
            <person name="Quandt C.A."/>
            <person name="Barry K."/>
            <person name="Liu P."/>
            <person name="Grigoriev I."/>
            <person name="Longcore J.E."/>
            <person name="James T.Y."/>
        </authorList>
    </citation>
    <scope>NUCLEOTIDE SEQUENCE</scope>
    <source>
        <strain evidence="4">JEL0318</strain>
    </source>
</reference>
<dbReference type="AlphaFoldDB" id="A0AAD5S8D5"/>
<organism evidence="4 5">
    <name type="scientific">Rhizophlyctis rosea</name>
    <dbReference type="NCBI Taxonomy" id="64517"/>
    <lineage>
        <taxon>Eukaryota</taxon>
        <taxon>Fungi</taxon>
        <taxon>Fungi incertae sedis</taxon>
        <taxon>Chytridiomycota</taxon>
        <taxon>Chytridiomycota incertae sedis</taxon>
        <taxon>Chytridiomycetes</taxon>
        <taxon>Rhizophlyctidales</taxon>
        <taxon>Rhizophlyctidaceae</taxon>
        <taxon>Rhizophlyctis</taxon>
    </lineage>
</organism>
<keyword evidence="5" id="KW-1185">Reference proteome</keyword>
<dbReference type="FunFam" id="3.40.50.300:FF:001329">
    <property type="entry name" value="Small GTP-binding protein, putative"/>
    <property type="match status" value="1"/>
</dbReference>
<dbReference type="GO" id="GO:0003924">
    <property type="term" value="F:GTPase activity"/>
    <property type="evidence" value="ECO:0007669"/>
    <property type="project" value="InterPro"/>
</dbReference>